<dbReference type="AlphaFoldDB" id="A0A645FJZ3"/>
<comment type="caution">
    <text evidence="1">The sequence shown here is derived from an EMBL/GenBank/DDBJ whole genome shotgun (WGS) entry which is preliminary data.</text>
</comment>
<protein>
    <submittedName>
        <fullName evidence="1">Uncharacterized protein</fullName>
    </submittedName>
</protein>
<gene>
    <name evidence="1" type="ORF">SDC9_162054</name>
</gene>
<name>A0A645FJZ3_9ZZZZ</name>
<reference evidence="1" key="1">
    <citation type="submission" date="2019-08" db="EMBL/GenBank/DDBJ databases">
        <authorList>
            <person name="Kucharzyk K."/>
            <person name="Murdoch R.W."/>
            <person name="Higgins S."/>
            <person name="Loffler F."/>
        </authorList>
    </citation>
    <scope>NUCLEOTIDE SEQUENCE</scope>
</reference>
<accession>A0A645FJZ3</accession>
<organism evidence="1">
    <name type="scientific">bioreactor metagenome</name>
    <dbReference type="NCBI Taxonomy" id="1076179"/>
    <lineage>
        <taxon>unclassified sequences</taxon>
        <taxon>metagenomes</taxon>
        <taxon>ecological metagenomes</taxon>
    </lineage>
</organism>
<proteinExistence type="predicted"/>
<sequence>MIIGMFTILFKTLSGNNRFVKFNRSCDCSDSAMSDDGIRLIEQFSKLFIRKKIENFHMIRLILCQAGLYNNLFPNISILDNGFNGIQQPYETLILSSKRY</sequence>
<dbReference type="EMBL" id="VSSQ01061387">
    <property type="protein sequence ID" value="MPN14727.1"/>
    <property type="molecule type" value="Genomic_DNA"/>
</dbReference>
<evidence type="ECO:0000313" key="1">
    <source>
        <dbReference type="EMBL" id="MPN14727.1"/>
    </source>
</evidence>